<evidence type="ECO:0000313" key="2">
    <source>
        <dbReference type="Proteomes" id="UP001594351"/>
    </source>
</evidence>
<evidence type="ECO:0000313" key="1">
    <source>
        <dbReference type="EMBL" id="MFC1852665.1"/>
    </source>
</evidence>
<organism evidence="1 2">
    <name type="scientific">candidate division CSSED10-310 bacterium</name>
    <dbReference type="NCBI Taxonomy" id="2855610"/>
    <lineage>
        <taxon>Bacteria</taxon>
        <taxon>Bacteria division CSSED10-310</taxon>
    </lineage>
</organism>
<dbReference type="EMBL" id="JBHPBY010000347">
    <property type="protein sequence ID" value="MFC1852665.1"/>
    <property type="molecule type" value="Genomic_DNA"/>
</dbReference>
<sequence>SPFRGYPKAWPFGSGFLLYRNFKVSLEKRVTAACREHVERILLLSPEPVEGITLMINLSNLKLDERELPIGNRKLN</sequence>
<dbReference type="Proteomes" id="UP001594351">
    <property type="component" value="Unassembled WGS sequence"/>
</dbReference>
<comment type="caution">
    <text evidence="1">The sequence shown here is derived from an EMBL/GenBank/DDBJ whole genome shotgun (WGS) entry which is preliminary data.</text>
</comment>
<proteinExistence type="predicted"/>
<keyword evidence="2" id="KW-1185">Reference proteome</keyword>
<feature type="non-terminal residue" evidence="1">
    <location>
        <position position="1"/>
    </location>
</feature>
<reference evidence="1 2" key="1">
    <citation type="submission" date="2024-09" db="EMBL/GenBank/DDBJ databases">
        <title>Laminarin stimulates single cell rates of sulfate reduction while oxygen inhibits transcriptomic activity in coastal marine sediment.</title>
        <authorList>
            <person name="Lindsay M."/>
            <person name="Orcutt B."/>
            <person name="Emerson D."/>
            <person name="Stepanauskas R."/>
            <person name="D'Angelo T."/>
        </authorList>
    </citation>
    <scope>NUCLEOTIDE SEQUENCE [LARGE SCALE GENOMIC DNA]</scope>
    <source>
        <strain evidence="1">SAG AM-311-K15</strain>
    </source>
</reference>
<protein>
    <submittedName>
        <fullName evidence="1">Uncharacterized protein</fullName>
    </submittedName>
</protein>
<accession>A0ABV6Z2K2</accession>
<gene>
    <name evidence="1" type="ORF">ACFL27_20900</name>
</gene>
<name>A0ABV6Z2K2_UNCC1</name>